<evidence type="ECO:0000256" key="5">
    <source>
        <dbReference type="ARBA" id="ARBA00023163"/>
    </source>
</evidence>
<dbReference type="Pfam" id="PF04542">
    <property type="entry name" value="Sigma70_r2"/>
    <property type="match status" value="1"/>
</dbReference>
<evidence type="ECO:0000256" key="1">
    <source>
        <dbReference type="ARBA" id="ARBA00010641"/>
    </source>
</evidence>
<dbReference type="RefSeq" id="WP_069836389.1">
    <property type="nucleotide sequence ID" value="NZ_MDGQ01000005.1"/>
</dbReference>
<evidence type="ECO:0000256" key="4">
    <source>
        <dbReference type="ARBA" id="ARBA00023125"/>
    </source>
</evidence>
<dbReference type="AlphaFoldDB" id="A0A1E5T0I5"/>
<dbReference type="EMBL" id="MDGQ01000005">
    <property type="protein sequence ID" value="OEK04884.1"/>
    <property type="molecule type" value="Genomic_DNA"/>
</dbReference>
<evidence type="ECO:0000313" key="9">
    <source>
        <dbReference type="Proteomes" id="UP000095552"/>
    </source>
</evidence>
<reference evidence="8 9" key="1">
    <citation type="submission" date="2016-08" db="EMBL/GenBank/DDBJ databases">
        <title>Draft genome of Fabibacter sp. strain SK-8.</title>
        <authorList>
            <person name="Wong S.-K."/>
            <person name="Hamasaki K."/>
            <person name="Yoshizawa S."/>
        </authorList>
    </citation>
    <scope>NUCLEOTIDE SEQUENCE [LARGE SCALE GENOMIC DNA]</scope>
    <source>
        <strain evidence="8 9">SK-8</strain>
    </source>
</reference>
<dbReference type="InterPro" id="IPR039425">
    <property type="entry name" value="RNA_pol_sigma-70-like"/>
</dbReference>
<dbReference type="SUPFAM" id="SSF88659">
    <property type="entry name" value="Sigma3 and sigma4 domains of RNA polymerase sigma factors"/>
    <property type="match status" value="1"/>
</dbReference>
<organism evidence="8 9">
    <name type="scientific">Roseivirga misakiensis</name>
    <dbReference type="NCBI Taxonomy" id="1563681"/>
    <lineage>
        <taxon>Bacteria</taxon>
        <taxon>Pseudomonadati</taxon>
        <taxon>Bacteroidota</taxon>
        <taxon>Cytophagia</taxon>
        <taxon>Cytophagales</taxon>
        <taxon>Roseivirgaceae</taxon>
        <taxon>Roseivirga</taxon>
    </lineage>
</organism>
<evidence type="ECO:0008006" key="10">
    <source>
        <dbReference type="Google" id="ProtNLM"/>
    </source>
</evidence>
<name>A0A1E5T0I5_9BACT</name>
<keyword evidence="2" id="KW-0805">Transcription regulation</keyword>
<evidence type="ECO:0000259" key="6">
    <source>
        <dbReference type="Pfam" id="PF04542"/>
    </source>
</evidence>
<comment type="similarity">
    <text evidence="1">Belongs to the sigma-70 factor family. ECF subfamily.</text>
</comment>
<dbReference type="Gene3D" id="1.10.10.10">
    <property type="entry name" value="Winged helix-like DNA-binding domain superfamily/Winged helix DNA-binding domain"/>
    <property type="match status" value="1"/>
</dbReference>
<dbReference type="CDD" id="cd06171">
    <property type="entry name" value="Sigma70_r4"/>
    <property type="match status" value="1"/>
</dbReference>
<feature type="domain" description="RNA polymerase sigma-70 region 2" evidence="6">
    <location>
        <begin position="17"/>
        <end position="76"/>
    </location>
</feature>
<dbReference type="STRING" id="1563681.BFP71_15710"/>
<dbReference type="GO" id="GO:0003677">
    <property type="term" value="F:DNA binding"/>
    <property type="evidence" value="ECO:0007669"/>
    <property type="project" value="UniProtKB-KW"/>
</dbReference>
<dbReference type="PANTHER" id="PTHR43133">
    <property type="entry name" value="RNA POLYMERASE ECF-TYPE SIGMA FACTO"/>
    <property type="match status" value="1"/>
</dbReference>
<dbReference type="InterPro" id="IPR013324">
    <property type="entry name" value="RNA_pol_sigma_r3/r4-like"/>
</dbReference>
<keyword evidence="3" id="KW-0731">Sigma factor</keyword>
<dbReference type="InterPro" id="IPR036388">
    <property type="entry name" value="WH-like_DNA-bd_sf"/>
</dbReference>
<keyword evidence="5" id="KW-0804">Transcription</keyword>
<dbReference type="GO" id="GO:0006352">
    <property type="term" value="P:DNA-templated transcription initiation"/>
    <property type="evidence" value="ECO:0007669"/>
    <property type="project" value="InterPro"/>
</dbReference>
<evidence type="ECO:0000256" key="3">
    <source>
        <dbReference type="ARBA" id="ARBA00023082"/>
    </source>
</evidence>
<protein>
    <recommendedName>
        <fullName evidence="10">RNA polymerase subunit sigma-24</fullName>
    </recommendedName>
</protein>
<sequence length="161" mass="19307">MSDREFWEIISPLNTSILGFAIRLLSDEEKAKDVHQDTLEKLWQKRKSLNKHKNIKSFAMTIAKNKCIDVMRREGRYIEQRMEDIQLLTNQDFETHDMIEQIKLRMKQLPTQQRMVIELKDFQGFGNEEIGEIMGMTVNNVRVNLSRGRKFLTEYFKHEWQ</sequence>
<dbReference type="PANTHER" id="PTHR43133:SF8">
    <property type="entry name" value="RNA POLYMERASE SIGMA FACTOR HI_1459-RELATED"/>
    <property type="match status" value="1"/>
</dbReference>
<dbReference type="InterPro" id="IPR013249">
    <property type="entry name" value="RNA_pol_sigma70_r4_t2"/>
</dbReference>
<comment type="caution">
    <text evidence="8">The sequence shown here is derived from an EMBL/GenBank/DDBJ whole genome shotgun (WGS) entry which is preliminary data.</text>
</comment>
<dbReference type="Proteomes" id="UP000095552">
    <property type="component" value="Unassembled WGS sequence"/>
</dbReference>
<accession>A0A1E5T0I5</accession>
<feature type="domain" description="RNA polymerase sigma factor 70 region 4 type 2" evidence="7">
    <location>
        <begin position="100"/>
        <end position="152"/>
    </location>
</feature>
<evidence type="ECO:0000256" key="2">
    <source>
        <dbReference type="ARBA" id="ARBA00023015"/>
    </source>
</evidence>
<keyword evidence="9" id="KW-1185">Reference proteome</keyword>
<dbReference type="Pfam" id="PF08281">
    <property type="entry name" value="Sigma70_r4_2"/>
    <property type="match status" value="1"/>
</dbReference>
<dbReference type="GO" id="GO:0016987">
    <property type="term" value="F:sigma factor activity"/>
    <property type="evidence" value="ECO:0007669"/>
    <property type="project" value="UniProtKB-KW"/>
</dbReference>
<dbReference type="NCBIfam" id="TIGR02937">
    <property type="entry name" value="sigma70-ECF"/>
    <property type="match status" value="1"/>
</dbReference>
<dbReference type="InterPro" id="IPR007627">
    <property type="entry name" value="RNA_pol_sigma70_r2"/>
</dbReference>
<proteinExistence type="inferred from homology"/>
<dbReference type="SUPFAM" id="SSF88946">
    <property type="entry name" value="Sigma2 domain of RNA polymerase sigma factors"/>
    <property type="match status" value="1"/>
</dbReference>
<evidence type="ECO:0000313" key="8">
    <source>
        <dbReference type="EMBL" id="OEK04884.1"/>
    </source>
</evidence>
<gene>
    <name evidence="8" type="ORF">BFP71_15710</name>
</gene>
<dbReference type="Gene3D" id="1.10.1740.10">
    <property type="match status" value="1"/>
</dbReference>
<keyword evidence="4" id="KW-0238">DNA-binding</keyword>
<dbReference type="InterPro" id="IPR013325">
    <property type="entry name" value="RNA_pol_sigma_r2"/>
</dbReference>
<evidence type="ECO:0000259" key="7">
    <source>
        <dbReference type="Pfam" id="PF08281"/>
    </source>
</evidence>
<dbReference type="OrthoDB" id="764811at2"/>
<dbReference type="InterPro" id="IPR014284">
    <property type="entry name" value="RNA_pol_sigma-70_dom"/>
</dbReference>